<evidence type="ECO:0000256" key="3">
    <source>
        <dbReference type="ARBA" id="ARBA00022723"/>
    </source>
</evidence>
<comment type="similarity">
    <text evidence="1 8">Belongs to the cytochrome P450 family.</text>
</comment>
<dbReference type="EMBL" id="JAMZMK010010328">
    <property type="protein sequence ID" value="KAI7732042.1"/>
    <property type="molecule type" value="Genomic_DNA"/>
</dbReference>
<dbReference type="InterPro" id="IPR036396">
    <property type="entry name" value="Cyt_P450_sf"/>
</dbReference>
<evidence type="ECO:0008006" key="12">
    <source>
        <dbReference type="Google" id="ProtNLM"/>
    </source>
</evidence>
<dbReference type="PRINTS" id="PR00463">
    <property type="entry name" value="EP450I"/>
</dbReference>
<feature type="transmembrane region" description="Helical" evidence="9">
    <location>
        <begin position="6"/>
        <end position="25"/>
    </location>
</feature>
<evidence type="ECO:0000313" key="10">
    <source>
        <dbReference type="EMBL" id="KAI7732042.1"/>
    </source>
</evidence>
<evidence type="ECO:0000256" key="4">
    <source>
        <dbReference type="ARBA" id="ARBA00023002"/>
    </source>
</evidence>
<dbReference type="PANTHER" id="PTHR47947:SF24">
    <property type="entry name" value="ISOFLAVONE 2'-HYDROXYLASE-LIKE"/>
    <property type="match status" value="1"/>
</dbReference>
<evidence type="ECO:0000256" key="7">
    <source>
        <dbReference type="PIRSR" id="PIRSR602401-1"/>
    </source>
</evidence>
<evidence type="ECO:0000256" key="2">
    <source>
        <dbReference type="ARBA" id="ARBA00022617"/>
    </source>
</evidence>
<evidence type="ECO:0000313" key="11">
    <source>
        <dbReference type="Proteomes" id="UP001206925"/>
    </source>
</evidence>
<dbReference type="Pfam" id="PF00067">
    <property type="entry name" value="p450"/>
    <property type="match status" value="1"/>
</dbReference>
<dbReference type="FunFam" id="1.10.630.10:FF:000081">
    <property type="entry name" value="Cytochrome P450 CYP81N5"/>
    <property type="match status" value="1"/>
</dbReference>
<gene>
    <name evidence="10" type="ORF">M8C21_008246</name>
</gene>
<evidence type="ECO:0000256" key="8">
    <source>
        <dbReference type="RuleBase" id="RU000461"/>
    </source>
</evidence>
<keyword evidence="3 7" id="KW-0479">Metal-binding</keyword>
<dbReference type="InterPro" id="IPR017972">
    <property type="entry name" value="Cyt_P450_CS"/>
</dbReference>
<dbReference type="CDD" id="cd20653">
    <property type="entry name" value="CYP81"/>
    <property type="match status" value="1"/>
</dbReference>
<keyword evidence="9" id="KW-0812">Transmembrane</keyword>
<keyword evidence="11" id="KW-1185">Reference proteome</keyword>
<comment type="caution">
    <text evidence="10">The sequence shown here is derived from an EMBL/GenBank/DDBJ whole genome shotgun (WGS) entry which is preliminary data.</text>
</comment>
<keyword evidence="4 8" id="KW-0560">Oxidoreductase</keyword>
<dbReference type="InterPro" id="IPR050651">
    <property type="entry name" value="Plant_Cytochrome_P450_Monoox"/>
</dbReference>
<reference evidence="10" key="1">
    <citation type="submission" date="2022-06" db="EMBL/GenBank/DDBJ databases">
        <title>Uncovering the hologenomic basis of an extraordinary plant invasion.</title>
        <authorList>
            <person name="Bieker V.C."/>
            <person name="Martin M.D."/>
            <person name="Gilbert T."/>
            <person name="Hodgins K."/>
            <person name="Battlay P."/>
            <person name="Petersen B."/>
            <person name="Wilson J."/>
        </authorList>
    </citation>
    <scope>NUCLEOTIDE SEQUENCE</scope>
    <source>
        <strain evidence="10">AA19_3_7</strain>
        <tissue evidence="10">Leaf</tissue>
    </source>
</reference>
<evidence type="ECO:0000256" key="6">
    <source>
        <dbReference type="ARBA" id="ARBA00023033"/>
    </source>
</evidence>
<feature type="binding site" description="axial binding residue" evidence="7">
    <location>
        <position position="471"/>
    </location>
    <ligand>
        <name>heme</name>
        <dbReference type="ChEBI" id="CHEBI:30413"/>
    </ligand>
    <ligandPart>
        <name>Fe</name>
        <dbReference type="ChEBI" id="CHEBI:18248"/>
    </ligandPart>
</feature>
<dbReference type="GO" id="GO:0004497">
    <property type="term" value="F:monooxygenase activity"/>
    <property type="evidence" value="ECO:0007669"/>
    <property type="project" value="UniProtKB-KW"/>
</dbReference>
<dbReference type="SUPFAM" id="SSF48264">
    <property type="entry name" value="Cytochrome P450"/>
    <property type="match status" value="1"/>
</dbReference>
<protein>
    <recommendedName>
        <fullName evidence="12">Cytochrome P450</fullName>
    </recommendedName>
</protein>
<dbReference type="GO" id="GO:0020037">
    <property type="term" value="F:heme binding"/>
    <property type="evidence" value="ECO:0007669"/>
    <property type="project" value="InterPro"/>
</dbReference>
<proteinExistence type="inferred from homology"/>
<evidence type="ECO:0000256" key="1">
    <source>
        <dbReference type="ARBA" id="ARBA00010617"/>
    </source>
</evidence>
<dbReference type="PRINTS" id="PR00385">
    <property type="entry name" value="P450"/>
</dbReference>
<dbReference type="GO" id="GO:0016705">
    <property type="term" value="F:oxidoreductase activity, acting on paired donors, with incorporation or reduction of molecular oxygen"/>
    <property type="evidence" value="ECO:0007669"/>
    <property type="project" value="InterPro"/>
</dbReference>
<organism evidence="10 11">
    <name type="scientific">Ambrosia artemisiifolia</name>
    <name type="common">Common ragweed</name>
    <dbReference type="NCBI Taxonomy" id="4212"/>
    <lineage>
        <taxon>Eukaryota</taxon>
        <taxon>Viridiplantae</taxon>
        <taxon>Streptophyta</taxon>
        <taxon>Embryophyta</taxon>
        <taxon>Tracheophyta</taxon>
        <taxon>Spermatophyta</taxon>
        <taxon>Magnoliopsida</taxon>
        <taxon>eudicotyledons</taxon>
        <taxon>Gunneridae</taxon>
        <taxon>Pentapetalae</taxon>
        <taxon>asterids</taxon>
        <taxon>campanulids</taxon>
        <taxon>Asterales</taxon>
        <taxon>Asteraceae</taxon>
        <taxon>Asteroideae</taxon>
        <taxon>Heliantheae alliance</taxon>
        <taxon>Heliantheae</taxon>
        <taxon>Ambrosia</taxon>
    </lineage>
</organism>
<keyword evidence="6 8" id="KW-0503">Monooxygenase</keyword>
<name>A0AAD5G864_AMBAR</name>
<comment type="cofactor">
    <cofactor evidence="7">
        <name>heme</name>
        <dbReference type="ChEBI" id="CHEBI:30413"/>
    </cofactor>
</comment>
<evidence type="ECO:0000256" key="9">
    <source>
        <dbReference type="SAM" id="Phobius"/>
    </source>
</evidence>
<keyword evidence="9" id="KW-0472">Membrane</keyword>
<dbReference type="Proteomes" id="UP001206925">
    <property type="component" value="Unassembled WGS sequence"/>
</dbReference>
<accession>A0AAD5G864</accession>
<dbReference type="InterPro" id="IPR001128">
    <property type="entry name" value="Cyt_P450"/>
</dbReference>
<keyword evidence="2 7" id="KW-0349">Heme</keyword>
<keyword evidence="5 7" id="KW-0408">Iron</keyword>
<dbReference type="Gene3D" id="1.10.630.10">
    <property type="entry name" value="Cytochrome P450"/>
    <property type="match status" value="1"/>
</dbReference>
<sequence>MEILYVYISFALLVVSYFITTHIRWKISNLPPTIFPTLPIIGHLYLLKVPIYRTFAKISTKHGPIILLQFGSRRVLLVSSPSIAEECFTKNDIVFANRPNLVFGKILGNNYTSLVWAPYGDHWRNLRRIASTEILSTQRLNEFHDIRADEGVELIRKLMSNSSHVNMKSAFYELTLNVMMRMISGKRYFGGDIVEVEEEGKRFRKILDEAFSLAGASNLGDYLPMLSWFGVNGLEKKLLLLREKKDVFFQGLIEQLREKQVNEEKNNISKKKKKKTMIEMLLSLQELDPEYYNDEMIRSFVLVRFSSTAKQEYCDRYLATNTLNLKNIYILLSAGTETSLGTMEWALSLLLNNPHVLQKAQHEIDLNVGNTRLLKESDISDLPYLRCILNETLRLYPAAPLLSPRSSSEDCVVGGYHIPRGTMLLVNQWAIHHDPKLWTDPERFNPERFEGLEGWRDGFKLMPFGSGRRNCPGEGLALRLVGLTLGLLIQCFDWERISEDMVDMTEAPGLTMPKLNPLVAKCKPRVLMQNLLLQL</sequence>
<keyword evidence="9" id="KW-1133">Transmembrane helix</keyword>
<dbReference type="PROSITE" id="PS00086">
    <property type="entry name" value="CYTOCHROME_P450"/>
    <property type="match status" value="1"/>
</dbReference>
<dbReference type="InterPro" id="IPR002401">
    <property type="entry name" value="Cyt_P450_E_grp-I"/>
</dbReference>
<dbReference type="PANTHER" id="PTHR47947">
    <property type="entry name" value="CYTOCHROME P450 82C3-RELATED"/>
    <property type="match status" value="1"/>
</dbReference>
<dbReference type="GO" id="GO:0005506">
    <property type="term" value="F:iron ion binding"/>
    <property type="evidence" value="ECO:0007669"/>
    <property type="project" value="InterPro"/>
</dbReference>
<dbReference type="AlphaFoldDB" id="A0AAD5G864"/>
<evidence type="ECO:0000256" key="5">
    <source>
        <dbReference type="ARBA" id="ARBA00023004"/>
    </source>
</evidence>